<name>A0AAD7TBL5_9TELE</name>
<proteinExistence type="predicted"/>
<evidence type="ECO:0000313" key="1">
    <source>
        <dbReference type="EMBL" id="KAJ8417969.1"/>
    </source>
</evidence>
<sequence>MRPQNARLQYCHMQDTSLQDENSPGAAEISMCHMYEFELSWSGGSAGARQVTGAFWNGGVSVGNVIGEFCNGGVSQTRLLPQTCLSLERLGLMIAISDITPQ</sequence>
<evidence type="ECO:0000313" key="2">
    <source>
        <dbReference type="Proteomes" id="UP001221898"/>
    </source>
</evidence>
<keyword evidence="2" id="KW-1185">Reference proteome</keyword>
<accession>A0AAD7TBL5</accession>
<dbReference type="Proteomes" id="UP001221898">
    <property type="component" value="Unassembled WGS sequence"/>
</dbReference>
<dbReference type="EMBL" id="JAINUG010000002">
    <property type="protein sequence ID" value="KAJ8417969.1"/>
    <property type="molecule type" value="Genomic_DNA"/>
</dbReference>
<dbReference type="AlphaFoldDB" id="A0AAD7TBL5"/>
<gene>
    <name evidence="1" type="ORF">AAFF_G00136780</name>
</gene>
<comment type="caution">
    <text evidence="1">The sequence shown here is derived from an EMBL/GenBank/DDBJ whole genome shotgun (WGS) entry which is preliminary data.</text>
</comment>
<organism evidence="1 2">
    <name type="scientific">Aldrovandia affinis</name>
    <dbReference type="NCBI Taxonomy" id="143900"/>
    <lineage>
        <taxon>Eukaryota</taxon>
        <taxon>Metazoa</taxon>
        <taxon>Chordata</taxon>
        <taxon>Craniata</taxon>
        <taxon>Vertebrata</taxon>
        <taxon>Euteleostomi</taxon>
        <taxon>Actinopterygii</taxon>
        <taxon>Neopterygii</taxon>
        <taxon>Teleostei</taxon>
        <taxon>Notacanthiformes</taxon>
        <taxon>Halosauridae</taxon>
        <taxon>Aldrovandia</taxon>
    </lineage>
</organism>
<reference evidence="1" key="1">
    <citation type="journal article" date="2023" name="Science">
        <title>Genome structures resolve the early diversification of teleost fishes.</title>
        <authorList>
            <person name="Parey E."/>
            <person name="Louis A."/>
            <person name="Montfort J."/>
            <person name="Bouchez O."/>
            <person name="Roques C."/>
            <person name="Iampietro C."/>
            <person name="Lluch J."/>
            <person name="Castinel A."/>
            <person name="Donnadieu C."/>
            <person name="Desvignes T."/>
            <person name="Floi Bucao C."/>
            <person name="Jouanno E."/>
            <person name="Wen M."/>
            <person name="Mejri S."/>
            <person name="Dirks R."/>
            <person name="Jansen H."/>
            <person name="Henkel C."/>
            <person name="Chen W.J."/>
            <person name="Zahm M."/>
            <person name="Cabau C."/>
            <person name="Klopp C."/>
            <person name="Thompson A.W."/>
            <person name="Robinson-Rechavi M."/>
            <person name="Braasch I."/>
            <person name="Lecointre G."/>
            <person name="Bobe J."/>
            <person name="Postlethwait J.H."/>
            <person name="Berthelot C."/>
            <person name="Roest Crollius H."/>
            <person name="Guiguen Y."/>
        </authorList>
    </citation>
    <scope>NUCLEOTIDE SEQUENCE</scope>
    <source>
        <strain evidence="1">NC1722</strain>
    </source>
</reference>
<protein>
    <submittedName>
        <fullName evidence="1">Uncharacterized protein</fullName>
    </submittedName>
</protein>